<feature type="domain" description="Trimeric autotransporter adhesin YadA-like head" evidence="2">
    <location>
        <begin position="41"/>
        <end position="61"/>
    </location>
</feature>
<dbReference type="Proteomes" id="UP000539175">
    <property type="component" value="Unassembled WGS sequence"/>
</dbReference>
<dbReference type="AlphaFoldDB" id="A0A7X0AVF8"/>
<feature type="domain" description="Trimeric autotransporter adhesin YadA-like head" evidence="2">
    <location>
        <begin position="90"/>
        <end position="113"/>
    </location>
</feature>
<feature type="domain" description="Trimeric autotransporter adhesin YadA-like head" evidence="2">
    <location>
        <begin position="19"/>
        <end position="33"/>
    </location>
</feature>
<dbReference type="EMBL" id="JACIIZ010000003">
    <property type="protein sequence ID" value="MBB6250818.1"/>
    <property type="molecule type" value="Genomic_DNA"/>
</dbReference>
<protein>
    <recommendedName>
        <fullName evidence="2">Trimeric autotransporter adhesin YadA-like head domain-containing protein</fullName>
    </recommendedName>
</protein>
<reference evidence="3 4" key="1">
    <citation type="submission" date="2020-08" db="EMBL/GenBank/DDBJ databases">
        <title>Genomic Encyclopedia of Type Strains, Phase IV (KMG-IV): sequencing the most valuable type-strain genomes for metagenomic binning, comparative biology and taxonomic classification.</title>
        <authorList>
            <person name="Goeker M."/>
        </authorList>
    </citation>
    <scope>NUCLEOTIDE SEQUENCE [LARGE SCALE GENOMIC DNA]</scope>
    <source>
        <strain evidence="3 4">DSM 22198</strain>
    </source>
</reference>
<evidence type="ECO:0000313" key="3">
    <source>
        <dbReference type="EMBL" id="MBB6250818.1"/>
    </source>
</evidence>
<feature type="coiled-coil region" evidence="1">
    <location>
        <begin position="138"/>
        <end position="165"/>
    </location>
</feature>
<name>A0A7X0AVF8_9PROT</name>
<comment type="caution">
    <text evidence="3">The sequence shown here is derived from an EMBL/GenBank/DDBJ whole genome shotgun (WGS) entry which is preliminary data.</text>
</comment>
<dbReference type="InterPro" id="IPR011049">
    <property type="entry name" value="Serralysin-like_metalloprot_C"/>
</dbReference>
<evidence type="ECO:0000313" key="4">
    <source>
        <dbReference type="Proteomes" id="UP000539175"/>
    </source>
</evidence>
<dbReference type="Pfam" id="PF05658">
    <property type="entry name" value="YadA_head"/>
    <property type="match status" value="3"/>
</dbReference>
<dbReference type="GO" id="GO:0019867">
    <property type="term" value="C:outer membrane"/>
    <property type="evidence" value="ECO:0007669"/>
    <property type="project" value="InterPro"/>
</dbReference>
<evidence type="ECO:0000256" key="1">
    <source>
        <dbReference type="SAM" id="Coils"/>
    </source>
</evidence>
<sequence>MATLTDDFIKVVPHANEFARAEGAGSIAIGSESAAFASDGRAIAIGDKAVANGDHSIAIGWMATSVTSTHTGTPASDAVTIGFHAGAYAPSAVALGSGSQASTPFTVSVGGDASIYGAFRRRIVYVADGTDVSDVATVGQLRRAKAELEEQLSALREDYSKLAILLQETAR</sequence>
<accession>A0A7X0AVF8</accession>
<keyword evidence="4" id="KW-1185">Reference proteome</keyword>
<dbReference type="RefSeq" id="WP_184798757.1">
    <property type="nucleotide sequence ID" value="NZ_JACIIZ010000003.1"/>
</dbReference>
<dbReference type="InterPro" id="IPR008640">
    <property type="entry name" value="Adhesin_Head_dom"/>
</dbReference>
<dbReference type="SUPFAM" id="SSF101967">
    <property type="entry name" value="Adhesin YadA, collagen-binding domain"/>
    <property type="match status" value="1"/>
</dbReference>
<evidence type="ECO:0000259" key="2">
    <source>
        <dbReference type="Pfam" id="PF05658"/>
    </source>
</evidence>
<proteinExistence type="predicted"/>
<dbReference type="Gene3D" id="2.150.10.10">
    <property type="entry name" value="Serralysin-like metalloprotease, C-terminal"/>
    <property type="match status" value="1"/>
</dbReference>
<keyword evidence="1" id="KW-0175">Coiled coil</keyword>
<gene>
    <name evidence="3" type="ORF">FHS74_001363</name>
</gene>
<organism evidence="3 4">
    <name type="scientific">Nitrospirillum iridis</name>
    <dbReference type="NCBI Taxonomy" id="765888"/>
    <lineage>
        <taxon>Bacteria</taxon>
        <taxon>Pseudomonadati</taxon>
        <taxon>Pseudomonadota</taxon>
        <taxon>Alphaproteobacteria</taxon>
        <taxon>Rhodospirillales</taxon>
        <taxon>Azospirillaceae</taxon>
        <taxon>Nitrospirillum</taxon>
    </lineage>
</organism>